<dbReference type="InterPro" id="IPR041685">
    <property type="entry name" value="AAA_GajA/Old/RecF-like"/>
</dbReference>
<accession>A0A540VPG9</accession>
<reference evidence="2 3" key="1">
    <citation type="submission" date="2019-06" db="EMBL/GenBank/DDBJ databases">
        <title>Metagenome assembled Genome of Spiribacter salinus SL48-SHIP from the microbial mat of Salt Lake 48 (Novosibirsk region, Russia).</title>
        <authorList>
            <person name="Shipova A."/>
            <person name="Rozanov A.S."/>
            <person name="Bryanskaya A.V."/>
            <person name="Peltek S.E."/>
        </authorList>
    </citation>
    <scope>NUCLEOTIDE SEQUENCE [LARGE SCALE GENOMIC DNA]</scope>
    <source>
        <strain evidence="2">SL48-SHIP-2</strain>
    </source>
</reference>
<organism evidence="2 3">
    <name type="scientific">Spiribacter salinus</name>
    <dbReference type="NCBI Taxonomy" id="1335746"/>
    <lineage>
        <taxon>Bacteria</taxon>
        <taxon>Pseudomonadati</taxon>
        <taxon>Pseudomonadota</taxon>
        <taxon>Gammaproteobacteria</taxon>
        <taxon>Chromatiales</taxon>
        <taxon>Ectothiorhodospiraceae</taxon>
        <taxon>Spiribacter</taxon>
    </lineage>
</organism>
<dbReference type="Pfam" id="PF13175">
    <property type="entry name" value="AAA_15"/>
    <property type="match status" value="2"/>
</dbReference>
<comment type="caution">
    <text evidence="2">The sequence shown here is derived from an EMBL/GenBank/DDBJ whole genome shotgun (WGS) entry which is preliminary data.</text>
</comment>
<dbReference type="PANTHER" id="PTHR43581">
    <property type="entry name" value="ATP/GTP PHOSPHATASE"/>
    <property type="match status" value="1"/>
</dbReference>
<dbReference type="InterPro" id="IPR027417">
    <property type="entry name" value="P-loop_NTPase"/>
</dbReference>
<evidence type="ECO:0000313" key="3">
    <source>
        <dbReference type="Proteomes" id="UP000315400"/>
    </source>
</evidence>
<dbReference type="CDD" id="cd00188">
    <property type="entry name" value="TOPRIM"/>
    <property type="match status" value="1"/>
</dbReference>
<feature type="domain" description="Endonuclease GajA/Old nuclease/RecF-like AAA" evidence="1">
    <location>
        <begin position="27"/>
        <end position="92"/>
    </location>
</feature>
<dbReference type="SUPFAM" id="SSF52540">
    <property type="entry name" value="P-loop containing nucleoside triphosphate hydrolases"/>
    <property type="match status" value="1"/>
</dbReference>
<dbReference type="PANTHER" id="PTHR43581:SF3">
    <property type="entry name" value="AAA+ ATPASE DOMAIN-CONTAINING PROTEIN"/>
    <property type="match status" value="1"/>
</dbReference>
<sequence length="707" mass="78896">MHCDIHLPAATDLSKRCHADSSRRFAMKLTKFQIQNFKKIEDTGVVNVGDLACFVGKNEAGKSAILQALAKLNPTSGDKYDSLREFPHSRFSDEFTTRKTWPVATGWFELTKDERSGITDLAPALEKVKVASVTRHYDDSVKIAFEPTPNSIILQKTTFLRTLKSLADTFGDMVAPDGKGEEFRPLKEAVMQAITQAITATKANAGITIPAAIPEQLATSVQQQITETWHKEVLDATLATIKEDVATARSAESIKQAEAWVKERLPKFLYFDKYDVLTSSVHLPTFKQHVDSNDRSARVGSCLFRHVGLDITQMVSLGANVKNGNDDASARNQVDERSIRANSAAQGMTKKFRNWWQQRTHTFEYQFDGDYFRVWVSDDLDPSRVELEQRSSGLQYFFSFYLVFLVEQEEAHHGCILLLDEPGHHLHGTAQLKLIDFFKTISQNNQTLYTTHSPFMVPANDLHLVRTVYEAPDTGRTVVSEDVWPRDKDCLFPLQAALGYELAQGLFLGPKQVIVEGITDYWVLKALDQQMSALGKAHLESDIIITPAAGAQSVVHLAGMLIGHRVEVVALLDGDSEGKKAAGKLERQILCDSPSRVLNYAEFTSSGQSDLEDLFPADWLLDAAKVGYPEQSWKFTKDEGAIDSAWKRICTHINNNGVKLEKWRIIGPLRDRLLDSDPQKIPPELVKSAESLFSKINAVISNGGVTQ</sequence>
<feature type="domain" description="Endonuclease GajA/Old nuclease/RecF-like AAA" evidence="1">
    <location>
        <begin position="334"/>
        <end position="457"/>
    </location>
</feature>
<dbReference type="Gene3D" id="3.40.50.300">
    <property type="entry name" value="P-loop containing nucleotide triphosphate hydrolases"/>
    <property type="match status" value="2"/>
</dbReference>
<dbReference type="AlphaFoldDB" id="A0A540VPG9"/>
<protein>
    <submittedName>
        <fullName evidence="2">AAA family ATPase</fullName>
    </submittedName>
</protein>
<gene>
    <name evidence="2" type="ORF">FKY71_12585</name>
</gene>
<dbReference type="InterPro" id="IPR051396">
    <property type="entry name" value="Bact_Antivir_Def_Nuclease"/>
</dbReference>
<dbReference type="Proteomes" id="UP000315400">
    <property type="component" value="Unassembled WGS sequence"/>
</dbReference>
<evidence type="ECO:0000313" key="2">
    <source>
        <dbReference type="EMBL" id="TQE98674.1"/>
    </source>
</evidence>
<name>A0A540VPG9_9GAMM</name>
<dbReference type="EMBL" id="VIFK01000156">
    <property type="protein sequence ID" value="TQE98674.1"/>
    <property type="molecule type" value="Genomic_DNA"/>
</dbReference>
<proteinExistence type="predicted"/>
<evidence type="ECO:0000259" key="1">
    <source>
        <dbReference type="Pfam" id="PF13175"/>
    </source>
</evidence>